<feature type="domain" description="ABC transporter" evidence="6">
    <location>
        <begin position="2"/>
        <end position="237"/>
    </location>
</feature>
<evidence type="ECO:0000313" key="8">
    <source>
        <dbReference type="Proteomes" id="UP001197114"/>
    </source>
</evidence>
<dbReference type="CDD" id="cd03295">
    <property type="entry name" value="ABC_OpuCA_Osmoprotection"/>
    <property type="match status" value="1"/>
</dbReference>
<dbReference type="RefSeq" id="WP_219687353.1">
    <property type="nucleotide sequence ID" value="NZ_WMBF01000020.1"/>
</dbReference>
<dbReference type="PROSITE" id="PS00211">
    <property type="entry name" value="ABC_TRANSPORTER_1"/>
    <property type="match status" value="1"/>
</dbReference>
<dbReference type="Proteomes" id="UP001197114">
    <property type="component" value="Unassembled WGS sequence"/>
</dbReference>
<reference evidence="7 8" key="1">
    <citation type="submission" date="2019-11" db="EMBL/GenBank/DDBJ databases">
        <authorList>
            <person name="Ay H."/>
        </authorList>
    </citation>
    <scope>NUCLEOTIDE SEQUENCE [LARGE SCALE GENOMIC DNA]</scope>
    <source>
        <strain evidence="7 8">BG9H</strain>
    </source>
</reference>
<keyword evidence="3" id="KW-0677">Repeat</keyword>
<dbReference type="InterPro" id="IPR003439">
    <property type="entry name" value="ABC_transporter-like_ATP-bd"/>
</dbReference>
<evidence type="ECO:0000256" key="5">
    <source>
        <dbReference type="ARBA" id="ARBA00022840"/>
    </source>
</evidence>
<dbReference type="Pfam" id="PF00005">
    <property type="entry name" value="ABC_tran"/>
    <property type="match status" value="1"/>
</dbReference>
<sequence>MIRFEQVTKRYPDGTTAVDDLSFEVAEGELVTLVGPSGCGKTTTMMMVNRLIEPTSGRIFVNGENIAEVDPVRLRRRIGYVIQQVGLFPHRTILDNTATVPALIGWKKARARARAAELLDLVGLDPKTFGSRYPEQLSGGQRQRVGVARALAADPPVLLMDEPFGAVDPVVREQLQDEFLRMQAAVRKTVLLVTHDIEEAVRLGDRIAVYGQGRIEQFDTPGAVLGAPATPYVAEFVGADRGLKRLSVTEIQTDDLEEPPLARLDEPAAQAAARLREESARWAVVLDEGGDLHGWVGVDEVALAGTGGTVGDLAHRMNSWVPVGAPLKQAFGVMLQHDAGWVAVLDGARFLGVLTPAKLHEALRRSVDADAQGVARDEVQFDSVADA</sequence>
<evidence type="ECO:0000256" key="3">
    <source>
        <dbReference type="ARBA" id="ARBA00022737"/>
    </source>
</evidence>
<organism evidence="7 8">
    <name type="scientific">Streptomyces anatolicus</name>
    <dbReference type="NCBI Taxonomy" id="2675858"/>
    <lineage>
        <taxon>Bacteria</taxon>
        <taxon>Bacillati</taxon>
        <taxon>Actinomycetota</taxon>
        <taxon>Actinomycetes</taxon>
        <taxon>Kitasatosporales</taxon>
        <taxon>Streptomycetaceae</taxon>
        <taxon>Streptomyces</taxon>
    </lineage>
</organism>
<dbReference type="SUPFAM" id="SSF54631">
    <property type="entry name" value="CBS-domain pair"/>
    <property type="match status" value="1"/>
</dbReference>
<dbReference type="InterPro" id="IPR027417">
    <property type="entry name" value="P-loop_NTPase"/>
</dbReference>
<keyword evidence="4" id="KW-0547">Nucleotide-binding</keyword>
<dbReference type="Gene3D" id="3.10.580.10">
    <property type="entry name" value="CBS-domain"/>
    <property type="match status" value="1"/>
</dbReference>
<keyword evidence="8" id="KW-1185">Reference proteome</keyword>
<comment type="caution">
    <text evidence="7">The sequence shown here is derived from an EMBL/GenBank/DDBJ whole genome shotgun (WGS) entry which is preliminary data.</text>
</comment>
<evidence type="ECO:0000313" key="7">
    <source>
        <dbReference type="EMBL" id="MBW5420791.1"/>
    </source>
</evidence>
<dbReference type="PANTHER" id="PTHR43117">
    <property type="entry name" value="OSMOPROTECTANT IMPORT ATP-BINDING PROTEIN OSMV"/>
    <property type="match status" value="1"/>
</dbReference>
<accession>A0ABS6YJQ3</accession>
<name>A0ABS6YJQ3_9ACTN</name>
<dbReference type="GO" id="GO:0005524">
    <property type="term" value="F:ATP binding"/>
    <property type="evidence" value="ECO:0007669"/>
    <property type="project" value="UniProtKB-KW"/>
</dbReference>
<dbReference type="EMBL" id="WMBF01000020">
    <property type="protein sequence ID" value="MBW5420791.1"/>
    <property type="molecule type" value="Genomic_DNA"/>
</dbReference>
<dbReference type="InterPro" id="IPR005892">
    <property type="entry name" value="Gly-betaine_transp_ATP-bd"/>
</dbReference>
<gene>
    <name evidence="7" type="ORF">GKQ77_04290</name>
</gene>
<dbReference type="InterPro" id="IPR046342">
    <property type="entry name" value="CBS_dom_sf"/>
</dbReference>
<dbReference type="PANTHER" id="PTHR43117:SF4">
    <property type="entry name" value="OSMOPROTECTANT IMPORT ATP-BINDING PROTEIN OSMV"/>
    <property type="match status" value="1"/>
</dbReference>
<evidence type="ECO:0000256" key="4">
    <source>
        <dbReference type="ARBA" id="ARBA00022741"/>
    </source>
</evidence>
<keyword evidence="2" id="KW-0813">Transport</keyword>
<dbReference type="InterPro" id="IPR017871">
    <property type="entry name" value="ABC_transporter-like_CS"/>
</dbReference>
<comment type="similarity">
    <text evidence="1">Belongs to the ABC transporter superfamily.</text>
</comment>
<proteinExistence type="inferred from homology"/>
<dbReference type="InterPro" id="IPR003593">
    <property type="entry name" value="AAA+_ATPase"/>
</dbReference>
<dbReference type="SUPFAM" id="SSF52540">
    <property type="entry name" value="P-loop containing nucleoside triphosphate hydrolases"/>
    <property type="match status" value="1"/>
</dbReference>
<keyword evidence="5 7" id="KW-0067">ATP-binding</keyword>
<dbReference type="NCBIfam" id="TIGR01186">
    <property type="entry name" value="proV"/>
    <property type="match status" value="1"/>
</dbReference>
<dbReference type="Gene3D" id="3.40.50.300">
    <property type="entry name" value="P-loop containing nucleotide triphosphate hydrolases"/>
    <property type="match status" value="1"/>
</dbReference>
<dbReference type="PROSITE" id="PS50893">
    <property type="entry name" value="ABC_TRANSPORTER_2"/>
    <property type="match status" value="1"/>
</dbReference>
<evidence type="ECO:0000256" key="1">
    <source>
        <dbReference type="ARBA" id="ARBA00005417"/>
    </source>
</evidence>
<dbReference type="SMART" id="SM00382">
    <property type="entry name" value="AAA"/>
    <property type="match status" value="1"/>
</dbReference>
<evidence type="ECO:0000259" key="6">
    <source>
        <dbReference type="PROSITE" id="PS50893"/>
    </source>
</evidence>
<evidence type="ECO:0000256" key="2">
    <source>
        <dbReference type="ARBA" id="ARBA00022448"/>
    </source>
</evidence>
<protein>
    <submittedName>
        <fullName evidence="7">Betaine/proline/choline family ABC transporter ATP-binding protein</fullName>
    </submittedName>
</protein>